<dbReference type="PANTHER" id="PTHR30531">
    <property type="entry name" value="FLAGELLAR BIOSYNTHETIC PROTEIN FLHB"/>
    <property type="match status" value="1"/>
</dbReference>
<organism evidence="2 3">
    <name type="scientific">Caballeronia pedi</name>
    <dbReference type="NCBI Taxonomy" id="1777141"/>
    <lineage>
        <taxon>Bacteria</taxon>
        <taxon>Pseudomonadati</taxon>
        <taxon>Pseudomonadota</taxon>
        <taxon>Betaproteobacteria</taxon>
        <taxon>Burkholderiales</taxon>
        <taxon>Burkholderiaceae</taxon>
        <taxon>Caballeronia</taxon>
    </lineage>
</organism>
<dbReference type="RefSeq" id="WP_087131253.1">
    <property type="nucleotide sequence ID" value="NZ_FCOE02000007.1"/>
</dbReference>
<proteinExistence type="predicted"/>
<accession>A0A158AWB2</accession>
<evidence type="ECO:0000256" key="1">
    <source>
        <dbReference type="SAM" id="MobiDB-lite"/>
    </source>
</evidence>
<dbReference type="STRING" id="1777141.AWB80_02726"/>
<evidence type="ECO:0000313" key="3">
    <source>
        <dbReference type="Proteomes" id="UP000054911"/>
    </source>
</evidence>
<feature type="region of interest" description="Disordered" evidence="1">
    <location>
        <begin position="222"/>
        <end position="248"/>
    </location>
</feature>
<dbReference type="Gene3D" id="6.10.250.2080">
    <property type="match status" value="1"/>
</dbReference>
<evidence type="ECO:0000313" key="2">
    <source>
        <dbReference type="EMBL" id="SAK61940.1"/>
    </source>
</evidence>
<dbReference type="Proteomes" id="UP000054911">
    <property type="component" value="Unassembled WGS sequence"/>
</dbReference>
<name>A0A158AWB2_9BURK</name>
<dbReference type="Pfam" id="PF01312">
    <property type="entry name" value="Bac_export_2"/>
    <property type="match status" value="1"/>
</dbReference>
<dbReference type="OrthoDB" id="9807950at2"/>
<dbReference type="AlphaFoldDB" id="A0A158AWB2"/>
<dbReference type="EMBL" id="FCOE02000007">
    <property type="protein sequence ID" value="SAK61940.1"/>
    <property type="molecule type" value="Genomic_DNA"/>
</dbReference>
<protein>
    <submittedName>
        <fullName evidence="2">Type III secretion system protein HrcU</fullName>
    </submittedName>
</protein>
<dbReference type="InterPro" id="IPR006135">
    <property type="entry name" value="T3SS_substrate_exporter"/>
</dbReference>
<keyword evidence="3" id="KW-1185">Reference proteome</keyword>
<dbReference type="PRINTS" id="PR00950">
    <property type="entry name" value="TYPE3IMSPROT"/>
</dbReference>
<gene>
    <name evidence="2" type="ORF">AWB80_02726</name>
</gene>
<comment type="caution">
    <text evidence="2">The sequence shown here is derived from an EMBL/GenBank/DDBJ whole genome shotgun (WGS) entry which is preliminary data.</text>
</comment>
<sequence length="248" mass="27749">MSDKTEKPSQRRLQRARKDGDIAKSAHLSTAVSGGLWWLLLTFQAPHLFSSFVKMVQTCMSIDADRSLDWRLRAAMAAAADPGRTALTMFVCGLLAAVVPELLQARGLVAFKRVSPDFRRLDPIEGFKNLFGLKALLDTGLMLIQMALLSYVAWNAISAWLAQAGPVYSLEPLSQLALATRAHSRLLAMVALSQLAPAAVDYAIQRRLHERRLRMDKDELKREYREEEGDPHVKGRRRALQRSLNDPS</sequence>
<dbReference type="PANTHER" id="PTHR30531:SF12">
    <property type="entry name" value="FLAGELLAR BIOSYNTHETIC PROTEIN FLHB"/>
    <property type="match status" value="1"/>
</dbReference>
<dbReference type="GO" id="GO:0009306">
    <property type="term" value="P:protein secretion"/>
    <property type="evidence" value="ECO:0007669"/>
    <property type="project" value="InterPro"/>
</dbReference>
<dbReference type="GO" id="GO:0005886">
    <property type="term" value="C:plasma membrane"/>
    <property type="evidence" value="ECO:0007669"/>
    <property type="project" value="TreeGrafter"/>
</dbReference>
<reference evidence="2" key="1">
    <citation type="submission" date="2016-01" db="EMBL/GenBank/DDBJ databases">
        <authorList>
            <person name="Peeters C."/>
        </authorList>
    </citation>
    <scope>NUCLEOTIDE SEQUENCE [LARGE SCALE GENOMIC DNA]</scope>
    <source>
        <strain evidence="2">LMG 29323</strain>
    </source>
</reference>
<feature type="compositionally biased region" description="Basic and acidic residues" evidence="1">
    <location>
        <begin position="222"/>
        <end position="233"/>
    </location>
</feature>